<evidence type="ECO:0000256" key="6">
    <source>
        <dbReference type="ARBA" id="ARBA00022840"/>
    </source>
</evidence>
<dbReference type="SUPFAM" id="SSF48452">
    <property type="entry name" value="TPR-like"/>
    <property type="match status" value="1"/>
</dbReference>
<dbReference type="EC" id="2.7.11.1" evidence="11"/>
<evidence type="ECO:0000256" key="3">
    <source>
        <dbReference type="ARBA" id="ARBA00022737"/>
    </source>
</evidence>
<dbReference type="PROSITE" id="PS00107">
    <property type="entry name" value="PROTEIN_KINASE_ATP"/>
    <property type="match status" value="1"/>
</dbReference>
<accession>A0A5C6DT13</accession>
<keyword evidence="9" id="KW-1133">Transmembrane helix</keyword>
<keyword evidence="4 8" id="KW-0547">Nucleotide-binding</keyword>
<dbReference type="EMBL" id="SJPV01000003">
    <property type="protein sequence ID" value="TWU39334.1"/>
    <property type="molecule type" value="Genomic_DNA"/>
</dbReference>
<dbReference type="InterPro" id="IPR015943">
    <property type="entry name" value="WD40/YVTN_repeat-like_dom_sf"/>
</dbReference>
<dbReference type="SUPFAM" id="SSF56112">
    <property type="entry name" value="Protein kinase-like (PK-like)"/>
    <property type="match status" value="1"/>
</dbReference>
<dbReference type="Gene3D" id="1.10.510.10">
    <property type="entry name" value="Transferase(Phosphotransferase) domain 1"/>
    <property type="match status" value="1"/>
</dbReference>
<comment type="caution">
    <text evidence="11">The sequence shown here is derived from an EMBL/GenBank/DDBJ whole genome shotgun (WGS) entry which is preliminary data.</text>
</comment>
<keyword evidence="9" id="KW-0812">Transmembrane</keyword>
<dbReference type="PANTHER" id="PTHR43289">
    <property type="entry name" value="MITOGEN-ACTIVATED PROTEIN KINASE KINASE KINASE 20-RELATED"/>
    <property type="match status" value="1"/>
</dbReference>
<evidence type="ECO:0000256" key="4">
    <source>
        <dbReference type="ARBA" id="ARBA00022741"/>
    </source>
</evidence>
<dbReference type="SUPFAM" id="SSF50998">
    <property type="entry name" value="Quinoprotein alcohol dehydrogenase-like"/>
    <property type="match status" value="1"/>
</dbReference>
<dbReference type="PROSITE" id="PS00678">
    <property type="entry name" value="WD_REPEATS_1"/>
    <property type="match status" value="2"/>
</dbReference>
<feature type="binding site" evidence="8">
    <location>
        <position position="112"/>
    </location>
    <ligand>
        <name>ATP</name>
        <dbReference type="ChEBI" id="CHEBI:30616"/>
    </ligand>
</feature>
<dbReference type="InterPro" id="IPR019775">
    <property type="entry name" value="WD40_repeat_CS"/>
</dbReference>
<organism evidence="11 12">
    <name type="scientific">Novipirellula artificiosorum</name>
    <dbReference type="NCBI Taxonomy" id="2528016"/>
    <lineage>
        <taxon>Bacteria</taxon>
        <taxon>Pseudomonadati</taxon>
        <taxon>Planctomycetota</taxon>
        <taxon>Planctomycetia</taxon>
        <taxon>Pirellulales</taxon>
        <taxon>Pirellulaceae</taxon>
        <taxon>Novipirellula</taxon>
    </lineage>
</organism>
<dbReference type="Gene3D" id="1.25.40.10">
    <property type="entry name" value="Tetratricopeptide repeat domain"/>
    <property type="match status" value="1"/>
</dbReference>
<feature type="domain" description="Protein kinase" evidence="10">
    <location>
        <begin position="82"/>
        <end position="380"/>
    </location>
</feature>
<evidence type="ECO:0000313" key="11">
    <source>
        <dbReference type="EMBL" id="TWU39334.1"/>
    </source>
</evidence>
<evidence type="ECO:0000256" key="2">
    <source>
        <dbReference type="ARBA" id="ARBA00022679"/>
    </source>
</evidence>
<dbReference type="Proteomes" id="UP000319143">
    <property type="component" value="Unassembled WGS sequence"/>
</dbReference>
<dbReference type="OrthoDB" id="500858at2"/>
<evidence type="ECO:0000259" key="10">
    <source>
        <dbReference type="PROSITE" id="PS50011"/>
    </source>
</evidence>
<dbReference type="PROSITE" id="PS50082">
    <property type="entry name" value="WD_REPEATS_2"/>
    <property type="match status" value="4"/>
</dbReference>
<reference evidence="11 12" key="1">
    <citation type="submission" date="2019-02" db="EMBL/GenBank/DDBJ databases">
        <title>Deep-cultivation of Planctomycetes and their phenomic and genomic characterization uncovers novel biology.</title>
        <authorList>
            <person name="Wiegand S."/>
            <person name="Jogler M."/>
            <person name="Boedeker C."/>
            <person name="Pinto D."/>
            <person name="Vollmers J."/>
            <person name="Rivas-Marin E."/>
            <person name="Kohn T."/>
            <person name="Peeters S.H."/>
            <person name="Heuer A."/>
            <person name="Rast P."/>
            <person name="Oberbeckmann S."/>
            <person name="Bunk B."/>
            <person name="Jeske O."/>
            <person name="Meyerdierks A."/>
            <person name="Storesund J.E."/>
            <person name="Kallscheuer N."/>
            <person name="Luecker S."/>
            <person name="Lage O.M."/>
            <person name="Pohl T."/>
            <person name="Merkel B.J."/>
            <person name="Hornburger P."/>
            <person name="Mueller R.-W."/>
            <person name="Bruemmer F."/>
            <person name="Labrenz M."/>
            <person name="Spormann A.M."/>
            <person name="Op Den Camp H."/>
            <person name="Overmann J."/>
            <person name="Amann R."/>
            <person name="Jetten M.S.M."/>
            <person name="Mascher T."/>
            <person name="Medema M.H."/>
            <person name="Devos D.P."/>
            <person name="Kaster A.-K."/>
            <person name="Ovreas L."/>
            <person name="Rohde M."/>
            <person name="Galperin M.Y."/>
            <person name="Jogler C."/>
        </authorList>
    </citation>
    <scope>NUCLEOTIDE SEQUENCE [LARGE SCALE GENOMIC DNA]</scope>
    <source>
        <strain evidence="11 12">Poly41</strain>
    </source>
</reference>
<feature type="repeat" description="WD" evidence="7">
    <location>
        <begin position="878"/>
        <end position="918"/>
    </location>
</feature>
<dbReference type="InterPro" id="IPR011044">
    <property type="entry name" value="Quino_amine_DH_bsu"/>
</dbReference>
<dbReference type="SMART" id="SM00320">
    <property type="entry name" value="WD40"/>
    <property type="match status" value="9"/>
</dbReference>
<keyword evidence="6 8" id="KW-0067">ATP-binding</keyword>
<dbReference type="PROSITE" id="PS50011">
    <property type="entry name" value="PROTEIN_KINASE_DOM"/>
    <property type="match status" value="1"/>
</dbReference>
<evidence type="ECO:0000256" key="7">
    <source>
        <dbReference type="PROSITE-ProRule" id="PRU00221"/>
    </source>
</evidence>
<protein>
    <submittedName>
        <fullName evidence="11">Serine/threonine-protein kinase PknB</fullName>
        <ecNumber evidence="11">2.7.11.1</ecNumber>
    </submittedName>
</protein>
<dbReference type="Gene3D" id="2.130.10.10">
    <property type="entry name" value="YVTN repeat-like/Quinoprotein amine dehydrogenase"/>
    <property type="match status" value="4"/>
</dbReference>
<keyword evidence="5 11" id="KW-0418">Kinase</keyword>
<dbReference type="PANTHER" id="PTHR43289:SF6">
    <property type="entry name" value="SERINE_THREONINE-PROTEIN KINASE NEKL-3"/>
    <property type="match status" value="1"/>
</dbReference>
<keyword evidence="9" id="KW-0472">Membrane</keyword>
<evidence type="ECO:0000313" key="12">
    <source>
        <dbReference type="Proteomes" id="UP000319143"/>
    </source>
</evidence>
<dbReference type="PROSITE" id="PS50294">
    <property type="entry name" value="WD_REPEATS_REGION"/>
    <property type="match status" value="2"/>
</dbReference>
<dbReference type="InterPro" id="IPR008271">
    <property type="entry name" value="Ser/Thr_kinase_AS"/>
</dbReference>
<dbReference type="PROSITE" id="PS00108">
    <property type="entry name" value="PROTEIN_KINASE_ST"/>
    <property type="match status" value="1"/>
</dbReference>
<evidence type="ECO:0000256" key="5">
    <source>
        <dbReference type="ARBA" id="ARBA00022777"/>
    </source>
</evidence>
<dbReference type="InterPro" id="IPR001680">
    <property type="entry name" value="WD40_rpt"/>
</dbReference>
<dbReference type="SMART" id="SM00220">
    <property type="entry name" value="S_TKc"/>
    <property type="match status" value="1"/>
</dbReference>
<dbReference type="InterPro" id="IPR000719">
    <property type="entry name" value="Prot_kinase_dom"/>
</dbReference>
<dbReference type="InterPro" id="IPR017441">
    <property type="entry name" value="Protein_kinase_ATP_BS"/>
</dbReference>
<sequence length="1281" mass="144394">MASDHLSDKDLFNIARQLDSLDAVEVYLEQVCGDNAERYERILKLVEADKGDSFLEKPLVPVPETVESRDPVESEGETIDNYVLLQKIGEGGFGVVYMAEQTSPVRRKVALKIIKPGMDSKEIVGRFEAERQALAMMSHPNIASVFDGGYTPTGRPYFVMELVRGVSITKFCDAKRLGLEQRLRLLMDVCRAVQHAHQKGIIHRDLKPSNVMVTFHDGTPVVKVIDFGVAKAINQQLTDNLFFTRYGQMIGTPQYMSPEQAEMSGLGVDTLSDIYSLGVLMYELLVGTTPLTADEFREAGHLEVQRMICEQEPVRPSDRLSTTEKQQLFDIAEHRGLKPDLLASQIRGDLEWIVMRTLEKERDRRYPTPLDLCRDVERYLDNQPVEARPPSMVYRMRKYVRRHRALVGSSAAICLTMIAATVFSTAMWRHSDEMWRQSARDRTALAHQRDETDAARKKAELQAELNKQLAKKLAGQLYRTQIQKASELEFQFAYDDAREVLAECPENQRDWEYDRLMHLVTNFDSPIPGCQVPLFPGRGDQMVSIGLNDNDGGLCIWDIETQELLDVIPVSELELMMSALHPDNQLVAVADREGNLFLVDLESRQVRHKIDRAHSGRVNGLGFSPDGSRLASCCHDGQLKLWDVESAMMLASKELKDQLRGIEFDARGRYLATGVTSTDDAIPKIRIFDAETLDFVRHLKLEGEYAKSIAFAKCIAFAFSPSGDFLVGGGASGVVIWNTETWQVEQDFSGHLDNVKSVRFRPDGEVLAACGDHMIQFWDWRLGKLTRTIKSPSSYNWWSNFSPDQHVFAYFDDRCIRVHRLDSHDKDTNKRVIALEGLRDEYLVASAFSSDGNWFAAAGTDRSIMVWDTTTWTTKQLLHGHQSTVRELVWDHDGSLYSTDADGVVIAWDVPAGKPSWQHRTNADSPPQLVHLMAVAPGKSKLLFGTPDRGILELNRDALSQSDLAERTSNVTALASSPDGQWVAYAAGQKVVIRDFNGQASKVTVRVPAGRTKNLVFSPDSRTLAGLTTDWYWLFDLESGELKWKKRHSRYVWGLAFSKSGKRLFLMPDMEDYSAMILDSNDGNVIYEWAKQGSYGLAYDPTNETVACIGAEGKIQIFEASERHRPTVPEFAKSNPTEQHEIPYRMQTESRKILFRQNSERYMEALELATKATKCVPDCPEYEFTKGVALFRSGHLKEADEALKGLEGVQWNHIDNDALGTAFGLQVYARAVRSIVLYQLGNADLAREQLELARKGVRSLRTNQGPVYRIVAEAESVLAEK</sequence>
<feature type="repeat" description="WD" evidence="7">
    <location>
        <begin position="611"/>
        <end position="652"/>
    </location>
</feature>
<keyword evidence="1 7" id="KW-0853">WD repeat</keyword>
<dbReference type="CDD" id="cd00200">
    <property type="entry name" value="WD40"/>
    <property type="match status" value="1"/>
</dbReference>
<gene>
    <name evidence="11" type="primary">pknB_12</name>
    <name evidence="11" type="ORF">Poly41_21580</name>
</gene>
<dbReference type="GO" id="GO:0005524">
    <property type="term" value="F:ATP binding"/>
    <property type="evidence" value="ECO:0007669"/>
    <property type="project" value="UniProtKB-UniRule"/>
</dbReference>
<dbReference type="InterPro" id="IPR011047">
    <property type="entry name" value="Quinoprotein_ADH-like_sf"/>
</dbReference>
<evidence type="ECO:0000256" key="9">
    <source>
        <dbReference type="SAM" id="Phobius"/>
    </source>
</evidence>
<keyword evidence="12" id="KW-1185">Reference proteome</keyword>
<keyword evidence="3" id="KW-0677">Repeat</keyword>
<feature type="transmembrane region" description="Helical" evidence="9">
    <location>
        <begin position="405"/>
        <end position="428"/>
    </location>
</feature>
<feature type="repeat" description="WD" evidence="7">
    <location>
        <begin position="748"/>
        <end position="788"/>
    </location>
</feature>
<name>A0A5C6DT13_9BACT</name>
<dbReference type="CDD" id="cd14014">
    <property type="entry name" value="STKc_PknB_like"/>
    <property type="match status" value="1"/>
</dbReference>
<dbReference type="InterPro" id="IPR011990">
    <property type="entry name" value="TPR-like_helical_dom_sf"/>
</dbReference>
<dbReference type="InterPro" id="IPR011009">
    <property type="entry name" value="Kinase-like_dom_sf"/>
</dbReference>
<dbReference type="Gene3D" id="3.30.200.20">
    <property type="entry name" value="Phosphorylase Kinase, domain 1"/>
    <property type="match status" value="1"/>
</dbReference>
<evidence type="ECO:0000256" key="8">
    <source>
        <dbReference type="PROSITE-ProRule" id="PRU10141"/>
    </source>
</evidence>
<dbReference type="GO" id="GO:0004674">
    <property type="term" value="F:protein serine/threonine kinase activity"/>
    <property type="evidence" value="ECO:0007669"/>
    <property type="project" value="UniProtKB-EC"/>
</dbReference>
<evidence type="ECO:0000256" key="1">
    <source>
        <dbReference type="ARBA" id="ARBA00022574"/>
    </source>
</evidence>
<keyword evidence="2 11" id="KW-0808">Transferase</keyword>
<dbReference type="Pfam" id="PF00400">
    <property type="entry name" value="WD40"/>
    <property type="match status" value="4"/>
</dbReference>
<feature type="repeat" description="WD" evidence="7">
    <location>
        <begin position="847"/>
        <end position="871"/>
    </location>
</feature>
<dbReference type="Pfam" id="PF00069">
    <property type="entry name" value="Pkinase"/>
    <property type="match status" value="1"/>
</dbReference>
<dbReference type="SUPFAM" id="SSF50969">
    <property type="entry name" value="YVTN repeat-like/Quinoprotein amine dehydrogenase"/>
    <property type="match status" value="1"/>
</dbReference>
<dbReference type="RefSeq" id="WP_146526092.1">
    <property type="nucleotide sequence ID" value="NZ_SJPV01000003.1"/>
</dbReference>
<proteinExistence type="predicted"/>